<dbReference type="NCBIfam" id="NF047335">
    <property type="entry name" value="T3SS_XAC0095"/>
    <property type="match status" value="1"/>
</dbReference>
<organism evidence="3 4">
    <name type="scientific">Luteimonas salinisoli</name>
    <dbReference type="NCBI Taxonomy" id="2752307"/>
    <lineage>
        <taxon>Bacteria</taxon>
        <taxon>Pseudomonadati</taxon>
        <taxon>Pseudomonadota</taxon>
        <taxon>Gammaproteobacteria</taxon>
        <taxon>Lysobacterales</taxon>
        <taxon>Lysobacteraceae</taxon>
        <taxon>Luteimonas</taxon>
    </lineage>
</organism>
<dbReference type="Proteomes" id="UP000578091">
    <property type="component" value="Unassembled WGS sequence"/>
</dbReference>
<keyword evidence="4" id="KW-1185">Reference proteome</keyword>
<feature type="compositionally biased region" description="Low complexity" evidence="1">
    <location>
        <begin position="107"/>
        <end position="125"/>
    </location>
</feature>
<feature type="domain" description="XAC0095-like" evidence="2">
    <location>
        <begin position="12"/>
        <end position="79"/>
    </location>
</feature>
<proteinExistence type="predicted"/>
<dbReference type="AlphaFoldDB" id="A0A853J9N5"/>
<feature type="region of interest" description="Disordered" evidence="1">
    <location>
        <begin position="87"/>
        <end position="152"/>
    </location>
</feature>
<dbReference type="Pfam" id="PF26642">
    <property type="entry name" value="XAC0095_dom"/>
    <property type="match status" value="1"/>
</dbReference>
<evidence type="ECO:0000313" key="3">
    <source>
        <dbReference type="EMBL" id="NZA25916.1"/>
    </source>
</evidence>
<gene>
    <name evidence="3" type="ORF">H0E84_05925</name>
</gene>
<dbReference type="EMBL" id="JACCKA010000042">
    <property type="protein sequence ID" value="NZA25916.1"/>
    <property type="molecule type" value="Genomic_DNA"/>
</dbReference>
<feature type="region of interest" description="Disordered" evidence="1">
    <location>
        <begin position="255"/>
        <end position="275"/>
    </location>
</feature>
<protein>
    <recommendedName>
        <fullName evidence="2">XAC0095-like domain-containing protein</fullName>
    </recommendedName>
</protein>
<comment type="caution">
    <text evidence="3">The sequence shown here is derived from an EMBL/GenBank/DDBJ whole genome shotgun (WGS) entry which is preliminary data.</text>
</comment>
<dbReference type="InterPro" id="IPR058099">
    <property type="entry name" value="T3SS_XAC0095_dom"/>
</dbReference>
<sequence length="275" mass="29603">MSNRESNDLQVRGYFLPEESQFRLKKLHDHMVFLSHLAQPRTHDEDETGWGPQISGDELAVCLEVLAAQAERVLGAVTWPAERVVGADRSQARDEDDVLEEPERAGEALAAGAQDGEAEAASAAGTQDDEVGEAPGAKVQDDEASQAGAAATAEEAEAPFVFGMTMDQLDTLNRLHDRLHAYGDLVFGVERIDLADGTLTMLGDAIFEEAGAASELMDKVAGQTLPDASRRRNRVREERAVYGSPAGRSLAFDAAMPMLPPPADAGWRPQAATRH</sequence>
<accession>A0A853J9N5</accession>
<dbReference type="RefSeq" id="WP_180677716.1">
    <property type="nucleotide sequence ID" value="NZ_JACCKA010000042.1"/>
</dbReference>
<evidence type="ECO:0000313" key="4">
    <source>
        <dbReference type="Proteomes" id="UP000578091"/>
    </source>
</evidence>
<name>A0A853J9N5_9GAMM</name>
<reference evidence="3 4" key="1">
    <citation type="submission" date="2020-07" db="EMBL/GenBank/DDBJ databases">
        <title>Luteimonas sp. SJ-92.</title>
        <authorList>
            <person name="Huang X.-X."/>
            <person name="Xu L."/>
            <person name="Sun J.-Q."/>
        </authorList>
    </citation>
    <scope>NUCLEOTIDE SEQUENCE [LARGE SCALE GENOMIC DNA]</scope>
    <source>
        <strain evidence="3 4">SJ-92</strain>
    </source>
</reference>
<evidence type="ECO:0000256" key="1">
    <source>
        <dbReference type="SAM" id="MobiDB-lite"/>
    </source>
</evidence>
<evidence type="ECO:0000259" key="2">
    <source>
        <dbReference type="Pfam" id="PF26642"/>
    </source>
</evidence>